<organism evidence="1">
    <name type="scientific">Myoviridae sp. ctwwN25</name>
    <dbReference type="NCBI Taxonomy" id="2825209"/>
    <lineage>
        <taxon>Viruses</taxon>
        <taxon>Duplodnaviria</taxon>
        <taxon>Heunggongvirae</taxon>
        <taxon>Uroviricota</taxon>
        <taxon>Caudoviricetes</taxon>
    </lineage>
</organism>
<reference evidence="1" key="1">
    <citation type="journal article" date="2021" name="Proc. Natl. Acad. Sci. U.S.A.">
        <title>A Catalog of Tens of Thousands of Viruses from Human Metagenomes Reveals Hidden Associations with Chronic Diseases.</title>
        <authorList>
            <person name="Tisza M.J."/>
            <person name="Buck C.B."/>
        </authorList>
    </citation>
    <scope>NUCLEOTIDE SEQUENCE</scope>
    <source>
        <strain evidence="1">CtwwN25</strain>
    </source>
</reference>
<dbReference type="EMBL" id="BK015472">
    <property type="protein sequence ID" value="DAE08665.1"/>
    <property type="molecule type" value="Genomic_DNA"/>
</dbReference>
<sequence>MSKENNPLKTSDLFICFYISLKYQKYIII</sequence>
<accession>A0A8S5PQE2</accession>
<name>A0A8S5PQE2_9CAUD</name>
<evidence type="ECO:0000313" key="1">
    <source>
        <dbReference type="EMBL" id="DAE08665.1"/>
    </source>
</evidence>
<proteinExistence type="predicted"/>
<protein>
    <submittedName>
        <fullName evidence="1">Uncharacterized protein</fullName>
    </submittedName>
</protein>